<feature type="region of interest" description="Disordered" evidence="1">
    <location>
        <begin position="124"/>
        <end position="151"/>
    </location>
</feature>
<evidence type="ECO:0000256" key="1">
    <source>
        <dbReference type="SAM" id="MobiDB-lite"/>
    </source>
</evidence>
<sequence length="171" mass="18610">MERLRNTRAARWRHSSKIISAVDELLSSNEFDLAGLRSILQRLEKSTDELAKANEALHAHITDDEVLADMDSVLEYENRTAGSVGLLKHHIQELAVGISGPARSKAKNAALSLSGVSAQRARMADDDAAASTGAMTSIEEKTQGEENATSVSQKKLFDNGRWFTATYHNSG</sequence>
<protein>
    <submittedName>
        <fullName evidence="2">Uncharacterized protein</fullName>
    </submittedName>
</protein>
<dbReference type="EMBL" id="JABSTU010000001">
    <property type="protein sequence ID" value="KAH8042050.1"/>
    <property type="molecule type" value="Genomic_DNA"/>
</dbReference>
<dbReference type="Proteomes" id="UP000821866">
    <property type="component" value="Chromosome 1"/>
</dbReference>
<proteinExistence type="predicted"/>
<organism evidence="2 3">
    <name type="scientific">Rhipicephalus microplus</name>
    <name type="common">Cattle tick</name>
    <name type="synonym">Boophilus microplus</name>
    <dbReference type="NCBI Taxonomy" id="6941"/>
    <lineage>
        <taxon>Eukaryota</taxon>
        <taxon>Metazoa</taxon>
        <taxon>Ecdysozoa</taxon>
        <taxon>Arthropoda</taxon>
        <taxon>Chelicerata</taxon>
        <taxon>Arachnida</taxon>
        <taxon>Acari</taxon>
        <taxon>Parasitiformes</taxon>
        <taxon>Ixodida</taxon>
        <taxon>Ixodoidea</taxon>
        <taxon>Ixodidae</taxon>
        <taxon>Rhipicephalinae</taxon>
        <taxon>Rhipicephalus</taxon>
        <taxon>Boophilus</taxon>
    </lineage>
</organism>
<evidence type="ECO:0000313" key="3">
    <source>
        <dbReference type="Proteomes" id="UP000821866"/>
    </source>
</evidence>
<gene>
    <name evidence="2" type="ORF">HPB51_020163</name>
</gene>
<keyword evidence="3" id="KW-1185">Reference proteome</keyword>
<reference evidence="2" key="1">
    <citation type="journal article" date="2020" name="Cell">
        <title>Large-Scale Comparative Analyses of Tick Genomes Elucidate Their Genetic Diversity and Vector Capacities.</title>
        <authorList>
            <consortium name="Tick Genome and Microbiome Consortium (TIGMIC)"/>
            <person name="Jia N."/>
            <person name="Wang J."/>
            <person name="Shi W."/>
            <person name="Du L."/>
            <person name="Sun Y."/>
            <person name="Zhan W."/>
            <person name="Jiang J.F."/>
            <person name="Wang Q."/>
            <person name="Zhang B."/>
            <person name="Ji P."/>
            <person name="Bell-Sakyi L."/>
            <person name="Cui X.M."/>
            <person name="Yuan T.T."/>
            <person name="Jiang B.G."/>
            <person name="Yang W.F."/>
            <person name="Lam T.T."/>
            <person name="Chang Q.C."/>
            <person name="Ding S.J."/>
            <person name="Wang X.J."/>
            <person name="Zhu J.G."/>
            <person name="Ruan X.D."/>
            <person name="Zhao L."/>
            <person name="Wei J.T."/>
            <person name="Ye R.Z."/>
            <person name="Que T.C."/>
            <person name="Du C.H."/>
            <person name="Zhou Y.H."/>
            <person name="Cheng J.X."/>
            <person name="Dai P.F."/>
            <person name="Guo W.B."/>
            <person name="Han X.H."/>
            <person name="Huang E.J."/>
            <person name="Li L.F."/>
            <person name="Wei W."/>
            <person name="Gao Y.C."/>
            <person name="Liu J.Z."/>
            <person name="Shao H.Z."/>
            <person name="Wang X."/>
            <person name="Wang C.C."/>
            <person name="Yang T.C."/>
            <person name="Huo Q.B."/>
            <person name="Li W."/>
            <person name="Chen H.Y."/>
            <person name="Chen S.E."/>
            <person name="Zhou L.G."/>
            <person name="Ni X.B."/>
            <person name="Tian J.H."/>
            <person name="Sheng Y."/>
            <person name="Liu T."/>
            <person name="Pan Y.S."/>
            <person name="Xia L.Y."/>
            <person name="Li J."/>
            <person name="Zhao F."/>
            <person name="Cao W.C."/>
        </authorList>
    </citation>
    <scope>NUCLEOTIDE SEQUENCE</scope>
    <source>
        <strain evidence="2">Rmic-2018</strain>
    </source>
</reference>
<dbReference type="AlphaFoldDB" id="A0A9J6F5H8"/>
<reference evidence="2" key="2">
    <citation type="submission" date="2021-09" db="EMBL/GenBank/DDBJ databases">
        <authorList>
            <person name="Jia N."/>
            <person name="Wang J."/>
            <person name="Shi W."/>
            <person name="Du L."/>
            <person name="Sun Y."/>
            <person name="Zhan W."/>
            <person name="Jiang J."/>
            <person name="Wang Q."/>
            <person name="Zhang B."/>
            <person name="Ji P."/>
            <person name="Sakyi L.B."/>
            <person name="Cui X."/>
            <person name="Yuan T."/>
            <person name="Jiang B."/>
            <person name="Yang W."/>
            <person name="Lam T.T.-Y."/>
            <person name="Chang Q."/>
            <person name="Ding S."/>
            <person name="Wang X."/>
            <person name="Zhu J."/>
            <person name="Ruan X."/>
            <person name="Zhao L."/>
            <person name="Wei J."/>
            <person name="Que T."/>
            <person name="Du C."/>
            <person name="Cheng J."/>
            <person name="Dai P."/>
            <person name="Han X."/>
            <person name="Huang E."/>
            <person name="Gao Y."/>
            <person name="Liu J."/>
            <person name="Shao H."/>
            <person name="Ye R."/>
            <person name="Li L."/>
            <person name="Wei W."/>
            <person name="Wang X."/>
            <person name="Wang C."/>
            <person name="Huo Q."/>
            <person name="Li W."/>
            <person name="Guo W."/>
            <person name="Chen H."/>
            <person name="Chen S."/>
            <person name="Zhou L."/>
            <person name="Zhou L."/>
            <person name="Ni X."/>
            <person name="Tian J."/>
            <person name="Zhou Y."/>
            <person name="Sheng Y."/>
            <person name="Liu T."/>
            <person name="Pan Y."/>
            <person name="Xia L."/>
            <person name="Li J."/>
            <person name="Zhao F."/>
            <person name="Cao W."/>
        </authorList>
    </citation>
    <scope>NUCLEOTIDE SEQUENCE</scope>
    <source>
        <strain evidence="2">Rmic-2018</strain>
        <tissue evidence="2">Larvae</tissue>
    </source>
</reference>
<name>A0A9J6F5H8_RHIMP</name>
<accession>A0A9J6F5H8</accession>
<dbReference type="VEuPathDB" id="VectorBase:LOC119168333"/>
<comment type="caution">
    <text evidence="2">The sequence shown here is derived from an EMBL/GenBank/DDBJ whole genome shotgun (WGS) entry which is preliminary data.</text>
</comment>
<evidence type="ECO:0000313" key="2">
    <source>
        <dbReference type="EMBL" id="KAH8042050.1"/>
    </source>
</evidence>